<evidence type="ECO:0000313" key="14">
    <source>
        <dbReference type="EMBL" id="PJK29405.1"/>
    </source>
</evidence>
<keyword evidence="9" id="KW-0998">Cell outer membrane</keyword>
<dbReference type="Pfam" id="PF13505">
    <property type="entry name" value="OMP_b-brl"/>
    <property type="match status" value="1"/>
</dbReference>
<dbReference type="SUPFAM" id="SSF56925">
    <property type="entry name" value="OMPA-like"/>
    <property type="match status" value="1"/>
</dbReference>
<keyword evidence="15" id="KW-1185">Reference proteome</keyword>
<dbReference type="PANTHER" id="PTHR30329">
    <property type="entry name" value="STATOR ELEMENT OF FLAGELLAR MOTOR COMPLEX"/>
    <property type="match status" value="1"/>
</dbReference>
<keyword evidence="4" id="KW-0812">Transmembrane</keyword>
<keyword evidence="6" id="KW-0406">Ion transport</keyword>
<dbReference type="Gene3D" id="3.30.1330.60">
    <property type="entry name" value="OmpA-like domain"/>
    <property type="match status" value="1"/>
</dbReference>
<comment type="caution">
    <text evidence="14">The sequence shown here is derived from an EMBL/GenBank/DDBJ whole genome shotgun (WGS) entry which is preliminary data.</text>
</comment>
<accession>A0A2M9G121</accession>
<evidence type="ECO:0000256" key="2">
    <source>
        <dbReference type="ARBA" id="ARBA00022448"/>
    </source>
</evidence>
<dbReference type="AlphaFoldDB" id="A0A2M9G121"/>
<keyword evidence="5 12" id="KW-0732">Signal</keyword>
<evidence type="ECO:0000256" key="9">
    <source>
        <dbReference type="ARBA" id="ARBA00023237"/>
    </source>
</evidence>
<dbReference type="InterPro" id="IPR027385">
    <property type="entry name" value="Beta-barrel_OMP"/>
</dbReference>
<name>A0A2M9G121_9PROT</name>
<feature type="region of interest" description="Disordered" evidence="11">
    <location>
        <begin position="225"/>
        <end position="264"/>
    </location>
</feature>
<evidence type="ECO:0000313" key="15">
    <source>
        <dbReference type="Proteomes" id="UP000229498"/>
    </source>
</evidence>
<dbReference type="GO" id="GO:0009279">
    <property type="term" value="C:cell outer membrane"/>
    <property type="evidence" value="ECO:0007669"/>
    <property type="project" value="UniProtKB-SubCell"/>
</dbReference>
<dbReference type="PRINTS" id="PR01021">
    <property type="entry name" value="OMPADOMAIN"/>
</dbReference>
<feature type="compositionally biased region" description="Low complexity" evidence="11">
    <location>
        <begin position="240"/>
        <end position="249"/>
    </location>
</feature>
<dbReference type="InterPro" id="IPR006664">
    <property type="entry name" value="OMP_bac"/>
</dbReference>
<evidence type="ECO:0000256" key="3">
    <source>
        <dbReference type="ARBA" id="ARBA00022452"/>
    </source>
</evidence>
<evidence type="ECO:0000256" key="8">
    <source>
        <dbReference type="ARBA" id="ARBA00023136"/>
    </source>
</evidence>
<evidence type="ECO:0000259" key="13">
    <source>
        <dbReference type="PROSITE" id="PS51123"/>
    </source>
</evidence>
<sequence length="389" mass="40832">MTMKRRLTAVAAAALALLPAAALAEIDGPYLAGGVLGQHVGDRELSGGVAGDLEVAIGAGGLAAFGYQFRTGIRLETELSYRHNRADSFNGANVGGSFGVLGGLVNLVWEYDNDTGVYPYVGGGIGIAQVQANDFNFGGGRTLDDGATELAMQGLAGVAFALDPNLSLIAEYRYFRTGEAEFRDSTGATIDASYAAHTAVLGLRYRFGEPPRAARAATSVRDAAASALPAARGPKETTAPRRLAPARAAEPPRPQAEPLPNAQARAAASLRRSYVVFFALDSAELGDEARQTVAEASDRARQDGTAVIELAGHTDRSGDAAYNRALSERRARNTAAEIRSHGVEAVMDIEAHGETQPLVPTADGVYEPRNRRVEIVLQGQGDGLNVSRN</sequence>
<keyword evidence="7" id="KW-0626">Porin</keyword>
<dbReference type="GO" id="GO:0046930">
    <property type="term" value="C:pore complex"/>
    <property type="evidence" value="ECO:0007669"/>
    <property type="project" value="UniProtKB-KW"/>
</dbReference>
<keyword evidence="2" id="KW-0813">Transport</keyword>
<feature type="chain" id="PRO_5014637682" description="OmpA-like domain-containing protein" evidence="12">
    <location>
        <begin position="25"/>
        <end position="389"/>
    </location>
</feature>
<dbReference type="EMBL" id="PHIG01000033">
    <property type="protein sequence ID" value="PJK29405.1"/>
    <property type="molecule type" value="Genomic_DNA"/>
</dbReference>
<dbReference type="GO" id="GO:0015288">
    <property type="term" value="F:porin activity"/>
    <property type="evidence" value="ECO:0007669"/>
    <property type="project" value="UniProtKB-KW"/>
</dbReference>
<dbReference type="InterPro" id="IPR011250">
    <property type="entry name" value="OMP/PagP_B-barrel"/>
</dbReference>
<proteinExistence type="predicted"/>
<dbReference type="PANTHER" id="PTHR30329:SF21">
    <property type="entry name" value="LIPOPROTEIN YIAD-RELATED"/>
    <property type="match status" value="1"/>
</dbReference>
<comment type="subcellular location">
    <subcellularLocation>
        <location evidence="1">Cell outer membrane</location>
        <topology evidence="1">Multi-pass membrane protein</topology>
    </subcellularLocation>
</comment>
<dbReference type="InterPro" id="IPR006665">
    <property type="entry name" value="OmpA-like"/>
</dbReference>
<evidence type="ECO:0000256" key="10">
    <source>
        <dbReference type="PROSITE-ProRule" id="PRU00473"/>
    </source>
</evidence>
<evidence type="ECO:0000256" key="4">
    <source>
        <dbReference type="ARBA" id="ARBA00022692"/>
    </source>
</evidence>
<dbReference type="InterPro" id="IPR036737">
    <property type="entry name" value="OmpA-like_sf"/>
</dbReference>
<organism evidence="14 15">
    <name type="scientific">Minwuia thermotolerans</name>
    <dbReference type="NCBI Taxonomy" id="2056226"/>
    <lineage>
        <taxon>Bacteria</taxon>
        <taxon>Pseudomonadati</taxon>
        <taxon>Pseudomonadota</taxon>
        <taxon>Alphaproteobacteria</taxon>
        <taxon>Minwuiales</taxon>
        <taxon>Minwuiaceae</taxon>
        <taxon>Minwuia</taxon>
    </lineage>
</organism>
<evidence type="ECO:0000256" key="7">
    <source>
        <dbReference type="ARBA" id="ARBA00023114"/>
    </source>
</evidence>
<keyword evidence="3" id="KW-1134">Transmembrane beta strand</keyword>
<dbReference type="CDD" id="cd07185">
    <property type="entry name" value="OmpA_C-like"/>
    <property type="match status" value="1"/>
</dbReference>
<feature type="domain" description="OmpA-like" evidence="13">
    <location>
        <begin position="265"/>
        <end position="381"/>
    </location>
</feature>
<dbReference type="PROSITE" id="PS51123">
    <property type="entry name" value="OMPA_2"/>
    <property type="match status" value="1"/>
</dbReference>
<feature type="signal peptide" evidence="12">
    <location>
        <begin position="1"/>
        <end position="24"/>
    </location>
</feature>
<dbReference type="Pfam" id="PF00691">
    <property type="entry name" value="OmpA"/>
    <property type="match status" value="1"/>
</dbReference>
<evidence type="ECO:0000256" key="6">
    <source>
        <dbReference type="ARBA" id="ARBA00023065"/>
    </source>
</evidence>
<dbReference type="Gene3D" id="2.40.160.20">
    <property type="match status" value="1"/>
</dbReference>
<keyword evidence="8 10" id="KW-0472">Membrane</keyword>
<evidence type="ECO:0000256" key="5">
    <source>
        <dbReference type="ARBA" id="ARBA00022729"/>
    </source>
</evidence>
<dbReference type="Proteomes" id="UP000229498">
    <property type="component" value="Unassembled WGS sequence"/>
</dbReference>
<dbReference type="InterPro" id="IPR050330">
    <property type="entry name" value="Bact_OuterMem_StrucFunc"/>
</dbReference>
<reference evidence="14 15" key="1">
    <citation type="submission" date="2017-11" db="EMBL/GenBank/DDBJ databases">
        <title>Draft genome sequence of Rhizobiales bacterium SY3-13.</title>
        <authorList>
            <person name="Sun C."/>
        </authorList>
    </citation>
    <scope>NUCLEOTIDE SEQUENCE [LARGE SCALE GENOMIC DNA]</scope>
    <source>
        <strain evidence="14 15">SY3-13</strain>
    </source>
</reference>
<gene>
    <name evidence="14" type="ORF">CVT23_12455</name>
</gene>
<evidence type="ECO:0000256" key="11">
    <source>
        <dbReference type="SAM" id="MobiDB-lite"/>
    </source>
</evidence>
<evidence type="ECO:0000256" key="12">
    <source>
        <dbReference type="SAM" id="SignalP"/>
    </source>
</evidence>
<dbReference type="GO" id="GO:0006811">
    <property type="term" value="P:monoatomic ion transport"/>
    <property type="evidence" value="ECO:0007669"/>
    <property type="project" value="UniProtKB-KW"/>
</dbReference>
<dbReference type="SUPFAM" id="SSF103088">
    <property type="entry name" value="OmpA-like"/>
    <property type="match status" value="1"/>
</dbReference>
<evidence type="ECO:0000256" key="1">
    <source>
        <dbReference type="ARBA" id="ARBA00004571"/>
    </source>
</evidence>
<protein>
    <recommendedName>
        <fullName evidence="13">OmpA-like domain-containing protein</fullName>
    </recommendedName>
</protein>